<comment type="caution">
    <text evidence="1">The sequence shown here is derived from an EMBL/GenBank/DDBJ whole genome shotgun (WGS) entry which is preliminary data.</text>
</comment>
<dbReference type="EMBL" id="JAMXQU010000007">
    <property type="protein sequence ID" value="MCO6160360.1"/>
    <property type="molecule type" value="Genomic_DNA"/>
</dbReference>
<evidence type="ECO:0000313" key="2">
    <source>
        <dbReference type="Proteomes" id="UP001523401"/>
    </source>
</evidence>
<name>A0ABT1CHM7_9PROT</name>
<protein>
    <submittedName>
        <fullName evidence="1">Uncharacterized protein</fullName>
    </submittedName>
</protein>
<reference evidence="1 2" key="1">
    <citation type="submission" date="2022-06" db="EMBL/GenBank/DDBJ databases">
        <title>Whole-genome of Asaia lannensis strain LMG 27011T.</title>
        <authorList>
            <person name="Sombolestani A."/>
        </authorList>
    </citation>
    <scope>NUCLEOTIDE SEQUENCE [LARGE SCALE GENOMIC DNA]</scope>
    <source>
        <strain evidence="1 2">NBRC 102526</strain>
    </source>
</reference>
<proteinExistence type="predicted"/>
<sequence>MGDATLNFWNQSANGSTPWGATYTITVGSNFLGGQINAGGLFPNTGFSIQGTLIVDASNATGGWSASVGSYGSANYTGANIGTTGTLVLKGNGTQGFADPTLATAVNSNFFNIAGQTTNYGQIIIENCSLFNYKGTSTISGNGVITMNNVTIPTDWGGHQYCYWSTSFMNISGQTINMTNSQVTFGDKNGNGSISNVTINCSGGNNYIAINYGMASNVSGLKIRGFGGGDKLDLGSYGYPDWCSYNAQTGQITISTYDSSGNVHTLSIDIGLGYDPNGFSVQQFFNGASGDAGITYLGAPPCYLTGTLIETARGPVAVEEITLA</sequence>
<accession>A0ABT1CHM7</accession>
<organism evidence="1 2">
    <name type="scientific">Asaia lannensis NBRC 102526</name>
    <dbReference type="NCBI Taxonomy" id="1307926"/>
    <lineage>
        <taxon>Bacteria</taxon>
        <taxon>Pseudomonadati</taxon>
        <taxon>Pseudomonadota</taxon>
        <taxon>Alphaproteobacteria</taxon>
        <taxon>Acetobacterales</taxon>
        <taxon>Acetobacteraceae</taxon>
        <taxon>Asaia</taxon>
    </lineage>
</organism>
<feature type="non-terminal residue" evidence="1">
    <location>
        <position position="324"/>
    </location>
</feature>
<keyword evidence="2" id="KW-1185">Reference proteome</keyword>
<dbReference type="Proteomes" id="UP001523401">
    <property type="component" value="Unassembled WGS sequence"/>
</dbReference>
<gene>
    <name evidence="1" type="ORF">NF685_10005</name>
</gene>
<dbReference type="RefSeq" id="WP_252849523.1">
    <property type="nucleotide sequence ID" value="NZ_JAMXQU010000007.1"/>
</dbReference>
<evidence type="ECO:0000313" key="1">
    <source>
        <dbReference type="EMBL" id="MCO6160360.1"/>
    </source>
</evidence>